<evidence type="ECO:0000313" key="4">
    <source>
        <dbReference type="Proteomes" id="UP001583177"/>
    </source>
</evidence>
<feature type="domain" description="Heterokaryon incompatibility" evidence="1">
    <location>
        <begin position="21"/>
        <end position="108"/>
    </location>
</feature>
<evidence type="ECO:0000313" key="3">
    <source>
        <dbReference type="EMBL" id="KAL1855229.1"/>
    </source>
</evidence>
<evidence type="ECO:0000259" key="1">
    <source>
        <dbReference type="Pfam" id="PF06985"/>
    </source>
</evidence>
<feature type="domain" description="DUF8212" evidence="2">
    <location>
        <begin position="226"/>
        <end position="252"/>
    </location>
</feature>
<dbReference type="InterPro" id="IPR010730">
    <property type="entry name" value="HET"/>
</dbReference>
<name>A0ABR3W7P3_9PEZI</name>
<organism evidence="3 4">
    <name type="scientific">Diaporthe australafricana</name>
    <dbReference type="NCBI Taxonomy" id="127596"/>
    <lineage>
        <taxon>Eukaryota</taxon>
        <taxon>Fungi</taxon>
        <taxon>Dikarya</taxon>
        <taxon>Ascomycota</taxon>
        <taxon>Pezizomycotina</taxon>
        <taxon>Sordariomycetes</taxon>
        <taxon>Sordariomycetidae</taxon>
        <taxon>Diaporthales</taxon>
        <taxon>Diaporthaceae</taxon>
        <taxon>Diaporthe</taxon>
    </lineage>
</organism>
<dbReference type="Proteomes" id="UP001583177">
    <property type="component" value="Unassembled WGS sequence"/>
</dbReference>
<sequence>MWLIDTETLSLEYFLGKPPRYAILSHTWGPDEVTFADLHNHKNTKSDTKAGFHKIRLTCEQARVEGIRYAWVDTCCINKESSAELSEAINSMFKWYASAAICYAYLDDFPQSNVTADFSALTACRWFSRGWTLQELLAPRDLVFFAPHMGEWAEVGRKDTLARFLEQITRIPEDVLRQEKAVDGFSVAARMSWAAGRQTTREEDIVYCLMGLFDVNMPLLYGEGAKAFIRLQEEIVRETRDDSLFAWCSTEASAAKTPYRGLFASSPEEFTGSSDIKLDPIDGAEGTTSMMGNGRVSLSCSVRPFRDGIVIISLNCYSGEPFSTQGIYGVPTGNNTYLRSTPSKLAYGITGAVKNITIEKHVLRTEANTADNKVSRDDEIHLGILPRGFELKKVHYKSADRSTSNGSLTRVVPMRKVIGGKMAFEIEVETAQLTNIR</sequence>
<dbReference type="PANTHER" id="PTHR10622">
    <property type="entry name" value="HET DOMAIN-CONTAINING PROTEIN"/>
    <property type="match status" value="1"/>
</dbReference>
<proteinExistence type="predicted"/>
<dbReference type="InterPro" id="IPR058525">
    <property type="entry name" value="DUF8212"/>
</dbReference>
<keyword evidence="4" id="KW-1185">Reference proteome</keyword>
<evidence type="ECO:0008006" key="5">
    <source>
        <dbReference type="Google" id="ProtNLM"/>
    </source>
</evidence>
<dbReference type="Pfam" id="PF06985">
    <property type="entry name" value="HET"/>
    <property type="match status" value="1"/>
</dbReference>
<reference evidence="3 4" key="1">
    <citation type="journal article" date="2024" name="IMA Fungus">
        <title>IMA Genome - F19 : A genome assembly and annotation guide to empower mycologists, including annotated draft genome sequences of Ceratocystis pirilliformis, Diaporthe australafricana, Fusarium ophioides, Paecilomyces lecythidis, and Sporothrix stenoceras.</title>
        <authorList>
            <person name="Aylward J."/>
            <person name="Wilson A.M."/>
            <person name="Visagie C.M."/>
            <person name="Spraker J."/>
            <person name="Barnes I."/>
            <person name="Buitendag C."/>
            <person name="Ceriani C."/>
            <person name="Del Mar Angel L."/>
            <person name="du Plessis D."/>
            <person name="Fuchs T."/>
            <person name="Gasser K."/>
            <person name="Kramer D."/>
            <person name="Li W."/>
            <person name="Munsamy K."/>
            <person name="Piso A."/>
            <person name="Price J.L."/>
            <person name="Sonnekus B."/>
            <person name="Thomas C."/>
            <person name="van der Nest A."/>
            <person name="van Dijk A."/>
            <person name="van Heerden A."/>
            <person name="van Vuuren N."/>
            <person name="Yilmaz N."/>
            <person name="Duong T.A."/>
            <person name="van der Merwe N.A."/>
            <person name="Wingfield M.J."/>
            <person name="Wingfield B.D."/>
        </authorList>
    </citation>
    <scope>NUCLEOTIDE SEQUENCE [LARGE SCALE GENOMIC DNA]</scope>
    <source>
        <strain evidence="3 4">CMW 18300</strain>
    </source>
</reference>
<dbReference type="PANTHER" id="PTHR10622:SF12">
    <property type="entry name" value="HET DOMAIN-CONTAINING PROTEIN"/>
    <property type="match status" value="1"/>
</dbReference>
<dbReference type="EMBL" id="JAWRVE010000133">
    <property type="protein sequence ID" value="KAL1855229.1"/>
    <property type="molecule type" value="Genomic_DNA"/>
</dbReference>
<gene>
    <name evidence="3" type="ORF">Daus18300_011230</name>
</gene>
<protein>
    <recommendedName>
        <fullName evidence="5">HET domain-containing protein</fullName>
    </recommendedName>
</protein>
<dbReference type="Pfam" id="PF26640">
    <property type="entry name" value="DUF8212"/>
    <property type="match status" value="1"/>
</dbReference>
<accession>A0ABR3W7P3</accession>
<evidence type="ECO:0000259" key="2">
    <source>
        <dbReference type="Pfam" id="PF26640"/>
    </source>
</evidence>
<comment type="caution">
    <text evidence="3">The sequence shown here is derived from an EMBL/GenBank/DDBJ whole genome shotgun (WGS) entry which is preliminary data.</text>
</comment>